<dbReference type="GO" id="GO:0006508">
    <property type="term" value="P:proteolysis"/>
    <property type="evidence" value="ECO:0007669"/>
    <property type="project" value="InterPro"/>
</dbReference>
<proteinExistence type="inferred from homology"/>
<dbReference type="InterPro" id="IPR013858">
    <property type="entry name" value="Peptidase_M10B_C"/>
</dbReference>
<keyword evidence="5" id="KW-0677">Repeat</keyword>
<comment type="subcellular location">
    <subcellularLocation>
        <location evidence="2">Secreted</location>
    </subcellularLocation>
</comment>
<evidence type="ECO:0000256" key="5">
    <source>
        <dbReference type="ARBA" id="ARBA00022737"/>
    </source>
</evidence>
<dbReference type="GO" id="GO:0005509">
    <property type="term" value="F:calcium ion binding"/>
    <property type="evidence" value="ECO:0007669"/>
    <property type="project" value="InterPro"/>
</dbReference>
<evidence type="ECO:0000313" key="8">
    <source>
        <dbReference type="Proteomes" id="UP000403266"/>
    </source>
</evidence>
<feature type="domain" description="Peptidase metallopeptidase" evidence="6">
    <location>
        <begin position="42"/>
        <end position="194"/>
    </location>
</feature>
<dbReference type="PRINTS" id="PR00313">
    <property type="entry name" value="CABNDNGRPT"/>
</dbReference>
<comment type="caution">
    <text evidence="7">The sequence shown here is derived from an EMBL/GenBank/DDBJ whole genome shotgun (WGS) entry which is preliminary data.</text>
</comment>
<evidence type="ECO:0000259" key="6">
    <source>
        <dbReference type="SMART" id="SM00235"/>
    </source>
</evidence>
<evidence type="ECO:0000256" key="1">
    <source>
        <dbReference type="ARBA" id="ARBA00001913"/>
    </source>
</evidence>
<organism evidence="7 8">
    <name type="scientific">Microvirga tunisiensis</name>
    <dbReference type="NCBI Taxonomy" id="2108360"/>
    <lineage>
        <taxon>Bacteria</taxon>
        <taxon>Pseudomonadati</taxon>
        <taxon>Pseudomonadota</taxon>
        <taxon>Alphaproteobacteria</taxon>
        <taxon>Hyphomicrobiales</taxon>
        <taxon>Methylobacteriaceae</taxon>
        <taxon>Microvirga</taxon>
    </lineage>
</organism>
<evidence type="ECO:0000313" key="7">
    <source>
        <dbReference type="EMBL" id="MPR24149.1"/>
    </source>
</evidence>
<keyword evidence="4" id="KW-0964">Secreted</keyword>
<dbReference type="OrthoDB" id="733404at2"/>
<protein>
    <recommendedName>
        <fullName evidence="6">Peptidase metallopeptidase domain-containing protein</fullName>
    </recommendedName>
</protein>
<dbReference type="SMART" id="SM00235">
    <property type="entry name" value="ZnMc"/>
    <property type="match status" value="1"/>
</dbReference>
<dbReference type="SUPFAM" id="SSF55486">
    <property type="entry name" value="Metalloproteases ('zincins'), catalytic domain"/>
    <property type="match status" value="1"/>
</dbReference>
<accession>A0A5N7MCZ9</accession>
<dbReference type="InterPro" id="IPR011049">
    <property type="entry name" value="Serralysin-like_metalloprot_C"/>
</dbReference>
<dbReference type="Pfam" id="PF00353">
    <property type="entry name" value="HemolysinCabind"/>
    <property type="match status" value="1"/>
</dbReference>
<dbReference type="Gene3D" id="3.40.390.10">
    <property type="entry name" value="Collagenase (Catalytic Domain)"/>
    <property type="match status" value="1"/>
</dbReference>
<dbReference type="Proteomes" id="UP000403266">
    <property type="component" value="Unassembled WGS sequence"/>
</dbReference>
<sequence>MTQKYILALRNERADSAVVRPYPNKADGEGVVLTYSFMTALPETYWTGNGNPASSFEAYSASERAVVRKALAMISSVANVAFVETTQADSDFAFGQYNIPGMTIGYADPLDSWKATGDVTMQSQVWLDSRLGLTTQNVLHEVGHVLGLDHTDEGQHRLSRADDNRSNTVMSYQGNAVNKLGPFDILALQEIYGAAPARTGNNTYVFGKDKLIWDGGGIDTISAASAKKAVKIDLDNGSWNYIGSKSSSLSKDGQVILSNSADIENLTGSRYNDNLSGNGLANKMLGGSGNDRITGDAGDDRLYGQAGNDVLNGGLGNDYLNASSGNDQLIGGWGADVLIGGSGSDRFTFSAPDHLGDLTSFDRIRDFTKSDKIDFRGMDANPDAAGRQKLKFTGNFATDDHFSAGRKGEFYYNKVSDKLVFDFDGDNVADHYFGVAGVNLMKSDYFLL</sequence>
<dbReference type="InterPro" id="IPR001343">
    <property type="entry name" value="Hemolysn_Ca-bd"/>
</dbReference>
<dbReference type="SUPFAM" id="SSF51120">
    <property type="entry name" value="beta-Roll"/>
    <property type="match status" value="1"/>
</dbReference>
<dbReference type="GO" id="GO:0005615">
    <property type="term" value="C:extracellular space"/>
    <property type="evidence" value="ECO:0007669"/>
    <property type="project" value="InterPro"/>
</dbReference>
<dbReference type="RefSeq" id="WP_152709057.1">
    <property type="nucleotide sequence ID" value="NZ_VOSJ01000047.1"/>
</dbReference>
<dbReference type="PANTHER" id="PTHR38340:SF1">
    <property type="entry name" value="S-LAYER PROTEIN"/>
    <property type="match status" value="1"/>
</dbReference>
<dbReference type="InterPro" id="IPR050557">
    <property type="entry name" value="RTX_toxin/Mannuronan_C5-epim"/>
</dbReference>
<dbReference type="AlphaFoldDB" id="A0A5N7MCZ9"/>
<dbReference type="Gene3D" id="2.150.10.10">
    <property type="entry name" value="Serralysin-like metalloprotease, C-terminal"/>
    <property type="match status" value="2"/>
</dbReference>
<reference evidence="7 8" key="1">
    <citation type="journal article" date="2019" name="Syst. Appl. Microbiol.">
        <title>Microvirga tunisiensis sp. nov., a root nodule symbiotic bacterium isolated from Lupinus micranthus and L. luteus grown in Northern Tunisia.</title>
        <authorList>
            <person name="Msaddak A."/>
            <person name="Rejili M."/>
            <person name="Duran D."/>
            <person name="Mars M."/>
            <person name="Palacios J.M."/>
            <person name="Ruiz-Argueso T."/>
            <person name="Rey L."/>
            <person name="Imperial J."/>
        </authorList>
    </citation>
    <scope>NUCLEOTIDE SEQUENCE [LARGE SCALE GENOMIC DNA]</scope>
    <source>
        <strain evidence="7 8">Lmie10</strain>
    </source>
</reference>
<dbReference type="InterPro" id="IPR006026">
    <property type="entry name" value="Peptidase_Metallo"/>
</dbReference>
<dbReference type="InterPro" id="IPR024079">
    <property type="entry name" value="MetalloPept_cat_dom_sf"/>
</dbReference>
<evidence type="ECO:0000256" key="4">
    <source>
        <dbReference type="ARBA" id="ARBA00022525"/>
    </source>
</evidence>
<dbReference type="PANTHER" id="PTHR38340">
    <property type="entry name" value="S-LAYER PROTEIN"/>
    <property type="match status" value="1"/>
</dbReference>
<comment type="cofactor">
    <cofactor evidence="1">
        <name>Ca(2+)</name>
        <dbReference type="ChEBI" id="CHEBI:29108"/>
    </cofactor>
</comment>
<dbReference type="Pfam" id="PF08548">
    <property type="entry name" value="Peptidase_M10_C"/>
    <property type="match status" value="1"/>
</dbReference>
<keyword evidence="8" id="KW-1185">Reference proteome</keyword>
<comment type="similarity">
    <text evidence="3">Belongs to the peptidase M10B family.</text>
</comment>
<name>A0A5N7MCZ9_9HYPH</name>
<dbReference type="EMBL" id="VOSK01000003">
    <property type="protein sequence ID" value="MPR24149.1"/>
    <property type="molecule type" value="Genomic_DNA"/>
</dbReference>
<evidence type="ECO:0000256" key="2">
    <source>
        <dbReference type="ARBA" id="ARBA00004613"/>
    </source>
</evidence>
<dbReference type="InterPro" id="IPR018511">
    <property type="entry name" value="Hemolysin-typ_Ca-bd_CS"/>
</dbReference>
<dbReference type="GO" id="GO:0008237">
    <property type="term" value="F:metallopeptidase activity"/>
    <property type="evidence" value="ECO:0007669"/>
    <property type="project" value="InterPro"/>
</dbReference>
<gene>
    <name evidence="7" type="ORF">FS320_02635</name>
</gene>
<dbReference type="PROSITE" id="PS00330">
    <property type="entry name" value="HEMOLYSIN_CALCIUM"/>
    <property type="match status" value="2"/>
</dbReference>
<evidence type="ECO:0000256" key="3">
    <source>
        <dbReference type="ARBA" id="ARBA00009490"/>
    </source>
</evidence>
<dbReference type="GO" id="GO:0008270">
    <property type="term" value="F:zinc ion binding"/>
    <property type="evidence" value="ECO:0007669"/>
    <property type="project" value="InterPro"/>
</dbReference>